<evidence type="ECO:0000313" key="2">
    <source>
        <dbReference type="WBParaSite" id="PEQ_0000555001-mRNA-1"/>
    </source>
</evidence>
<name>A0A914RGV2_PAREQ</name>
<dbReference type="WBParaSite" id="PEQ_0000555001-mRNA-1">
    <property type="protein sequence ID" value="PEQ_0000555001-mRNA-1"/>
    <property type="gene ID" value="PEQ_0000555001"/>
</dbReference>
<reference evidence="2" key="1">
    <citation type="submission" date="2022-11" db="UniProtKB">
        <authorList>
            <consortium name="WormBaseParasite"/>
        </authorList>
    </citation>
    <scope>IDENTIFICATION</scope>
</reference>
<accession>A0A914RGV2</accession>
<dbReference type="AlphaFoldDB" id="A0A914RGV2"/>
<organism evidence="1 2">
    <name type="scientific">Parascaris equorum</name>
    <name type="common">Equine roundworm</name>
    <dbReference type="NCBI Taxonomy" id="6256"/>
    <lineage>
        <taxon>Eukaryota</taxon>
        <taxon>Metazoa</taxon>
        <taxon>Ecdysozoa</taxon>
        <taxon>Nematoda</taxon>
        <taxon>Chromadorea</taxon>
        <taxon>Rhabditida</taxon>
        <taxon>Spirurina</taxon>
        <taxon>Ascaridomorpha</taxon>
        <taxon>Ascaridoidea</taxon>
        <taxon>Ascarididae</taxon>
        <taxon>Parascaris</taxon>
    </lineage>
</organism>
<keyword evidence="1" id="KW-1185">Reference proteome</keyword>
<evidence type="ECO:0000313" key="1">
    <source>
        <dbReference type="Proteomes" id="UP000887564"/>
    </source>
</evidence>
<sequence>MWKGDARFVYAGALCALCGDGAAFRRCEPVALCPKRLSGQECFIDTIRAVSGVGLRLMDSILACTEETYISERPSGGSVSV</sequence>
<protein>
    <submittedName>
        <fullName evidence="2">Uncharacterized protein</fullName>
    </submittedName>
</protein>
<dbReference type="Proteomes" id="UP000887564">
    <property type="component" value="Unplaced"/>
</dbReference>
<proteinExistence type="predicted"/>